<dbReference type="SMART" id="SM00530">
    <property type="entry name" value="HTH_XRE"/>
    <property type="match status" value="1"/>
</dbReference>
<dbReference type="AlphaFoldDB" id="A0A2A6ZVJ2"/>
<evidence type="ECO:0000313" key="2">
    <source>
        <dbReference type="EMBL" id="PDX70847.1"/>
    </source>
</evidence>
<dbReference type="InterPro" id="IPR001387">
    <property type="entry name" value="Cro/C1-type_HTH"/>
</dbReference>
<dbReference type="GO" id="GO:0003677">
    <property type="term" value="F:DNA binding"/>
    <property type="evidence" value="ECO:0007669"/>
    <property type="project" value="InterPro"/>
</dbReference>
<dbReference type="InterPro" id="IPR010982">
    <property type="entry name" value="Lambda_DNA-bd_dom_sf"/>
</dbReference>
<dbReference type="RefSeq" id="WP_097784082.1">
    <property type="nucleotide sequence ID" value="NZ_NMTV01000212.1"/>
</dbReference>
<dbReference type="EMBL" id="NMTV01000212">
    <property type="protein sequence ID" value="PDX70847.1"/>
    <property type="molecule type" value="Genomic_DNA"/>
</dbReference>
<dbReference type="Pfam" id="PF13443">
    <property type="entry name" value="HTH_26"/>
    <property type="match status" value="1"/>
</dbReference>
<organism evidence="2 3">
    <name type="scientific">Faecalibacterium prausnitzii</name>
    <dbReference type="NCBI Taxonomy" id="853"/>
    <lineage>
        <taxon>Bacteria</taxon>
        <taxon>Bacillati</taxon>
        <taxon>Bacillota</taxon>
        <taxon>Clostridia</taxon>
        <taxon>Eubacteriales</taxon>
        <taxon>Oscillospiraceae</taxon>
        <taxon>Faecalibacterium</taxon>
    </lineage>
</organism>
<comment type="caution">
    <text evidence="2">The sequence shown here is derived from an EMBL/GenBank/DDBJ whole genome shotgun (WGS) entry which is preliminary data.</text>
</comment>
<dbReference type="Gene3D" id="1.10.260.40">
    <property type="entry name" value="lambda repressor-like DNA-binding domains"/>
    <property type="match status" value="1"/>
</dbReference>
<reference evidence="2 3" key="1">
    <citation type="journal article" date="2017" name="Front. Microbiol.">
        <title>New Insights into the Diversity of the Genus Faecalibacterium.</title>
        <authorList>
            <person name="Benevides L."/>
            <person name="Burman S."/>
            <person name="Martin R."/>
            <person name="Robert V."/>
            <person name="Thomas M."/>
            <person name="Miquel S."/>
            <person name="Chain F."/>
            <person name="Sokol H."/>
            <person name="Bermudez-Humaran L.G."/>
            <person name="Morrison M."/>
            <person name="Langella P."/>
            <person name="Azevedo V.A."/>
            <person name="Chatel J.M."/>
            <person name="Soares S."/>
        </authorList>
    </citation>
    <scope>NUCLEOTIDE SEQUENCE [LARGE SCALE GENOMIC DNA]</scope>
    <source>
        <strain evidence="2 3">CNCM I 4546</strain>
    </source>
</reference>
<gene>
    <name evidence="2" type="ORF">CGS55_16890</name>
</gene>
<name>A0A2A6ZVJ2_9FIRM</name>
<dbReference type="SUPFAM" id="SSF47413">
    <property type="entry name" value="lambda repressor-like DNA-binding domains"/>
    <property type="match status" value="1"/>
</dbReference>
<sequence>MKNNLRVLLAKKRQKVSDLAKGTGLSKSALTALYYGRTKHPDIRTLKKVADYLNVSIDELLTVDD</sequence>
<evidence type="ECO:0000313" key="3">
    <source>
        <dbReference type="Proteomes" id="UP000219901"/>
    </source>
</evidence>
<evidence type="ECO:0000259" key="1">
    <source>
        <dbReference type="PROSITE" id="PS50943"/>
    </source>
</evidence>
<proteinExistence type="predicted"/>
<dbReference type="Proteomes" id="UP000219901">
    <property type="component" value="Unassembled WGS sequence"/>
</dbReference>
<dbReference type="PROSITE" id="PS50943">
    <property type="entry name" value="HTH_CROC1"/>
    <property type="match status" value="1"/>
</dbReference>
<protein>
    <submittedName>
        <fullName evidence="2">Transcriptional regulator</fullName>
    </submittedName>
</protein>
<feature type="domain" description="HTH cro/C1-type" evidence="1">
    <location>
        <begin position="5"/>
        <end position="60"/>
    </location>
</feature>
<dbReference type="CDD" id="cd00093">
    <property type="entry name" value="HTH_XRE"/>
    <property type="match status" value="1"/>
</dbReference>
<accession>A0A2A6ZVJ2</accession>